<evidence type="ECO:0008006" key="2">
    <source>
        <dbReference type="Google" id="ProtNLM"/>
    </source>
</evidence>
<sequence length="110" mass="11718">MPALRCLIDSMIFDAVADEPGLLELVDRLTSARRLELLAAPTSIAQVAATPDPERRRRLQKVRVLVVPPADDSRPEARATLAALRAARGVGWDDALIGAAAAARSVPLVT</sequence>
<protein>
    <recommendedName>
        <fullName evidence="2">PIN domain-containing protein</fullName>
    </recommendedName>
</protein>
<proteinExistence type="predicted"/>
<dbReference type="EMBL" id="CADCVO010000324">
    <property type="protein sequence ID" value="CAA9496969.1"/>
    <property type="molecule type" value="Genomic_DNA"/>
</dbReference>
<gene>
    <name evidence="1" type="ORF">AVDCRST_MAG13-2038</name>
</gene>
<dbReference type="AlphaFoldDB" id="A0A6J4SMN3"/>
<accession>A0A6J4SMN3</accession>
<name>A0A6J4SMN3_9ACTN</name>
<feature type="non-terminal residue" evidence="1">
    <location>
        <position position="110"/>
    </location>
</feature>
<reference evidence="1" key="1">
    <citation type="submission" date="2020-02" db="EMBL/GenBank/DDBJ databases">
        <authorList>
            <person name="Meier V. D."/>
        </authorList>
    </citation>
    <scope>NUCLEOTIDE SEQUENCE</scope>
    <source>
        <strain evidence="1">AVDCRST_MAG13</strain>
    </source>
</reference>
<evidence type="ECO:0000313" key="1">
    <source>
        <dbReference type="EMBL" id="CAA9496969.1"/>
    </source>
</evidence>
<organism evidence="1">
    <name type="scientific">uncultured Solirubrobacteraceae bacterium</name>
    <dbReference type="NCBI Taxonomy" id="1162706"/>
    <lineage>
        <taxon>Bacteria</taxon>
        <taxon>Bacillati</taxon>
        <taxon>Actinomycetota</taxon>
        <taxon>Thermoleophilia</taxon>
        <taxon>Solirubrobacterales</taxon>
        <taxon>Solirubrobacteraceae</taxon>
        <taxon>environmental samples</taxon>
    </lineage>
</organism>